<dbReference type="InParanoid" id="A0A2J6SMV0"/>
<name>A0A2J6SMV0_9HELO</name>
<dbReference type="RefSeq" id="XP_024728986.1">
    <property type="nucleotide sequence ID" value="XM_024871343.1"/>
</dbReference>
<feature type="region of interest" description="Disordered" evidence="1">
    <location>
        <begin position="75"/>
        <end position="125"/>
    </location>
</feature>
<gene>
    <name evidence="2" type="ORF">K444DRAFT_252703</name>
</gene>
<evidence type="ECO:0000313" key="2">
    <source>
        <dbReference type="EMBL" id="PMD52082.1"/>
    </source>
</evidence>
<dbReference type="Proteomes" id="UP000235371">
    <property type="component" value="Unassembled WGS sequence"/>
</dbReference>
<proteinExistence type="predicted"/>
<dbReference type="GeneID" id="36579425"/>
<sequence length="125" mass="14048">MGPRARDAPNSRESCFFGCGFASWVRAQVKSTWGPRLLSISKQALRFSGPCPKKTPSWSRERPWPEQLRYVPVITQHPQPSTHHLSPMEQAKSQLPSLRCSPPSTPHRAAPLTPLHSTPYAREIP</sequence>
<protein>
    <submittedName>
        <fullName evidence="2">Uncharacterized protein</fullName>
    </submittedName>
</protein>
<evidence type="ECO:0000256" key="1">
    <source>
        <dbReference type="SAM" id="MobiDB-lite"/>
    </source>
</evidence>
<keyword evidence="3" id="KW-1185">Reference proteome</keyword>
<evidence type="ECO:0000313" key="3">
    <source>
        <dbReference type="Proteomes" id="UP000235371"/>
    </source>
</evidence>
<organism evidence="2 3">
    <name type="scientific">Hyaloscypha bicolor E</name>
    <dbReference type="NCBI Taxonomy" id="1095630"/>
    <lineage>
        <taxon>Eukaryota</taxon>
        <taxon>Fungi</taxon>
        <taxon>Dikarya</taxon>
        <taxon>Ascomycota</taxon>
        <taxon>Pezizomycotina</taxon>
        <taxon>Leotiomycetes</taxon>
        <taxon>Helotiales</taxon>
        <taxon>Hyaloscyphaceae</taxon>
        <taxon>Hyaloscypha</taxon>
        <taxon>Hyaloscypha bicolor</taxon>
    </lineage>
</organism>
<dbReference type="OrthoDB" id="10575193at2759"/>
<accession>A0A2J6SMV0</accession>
<reference evidence="2 3" key="1">
    <citation type="submission" date="2016-04" db="EMBL/GenBank/DDBJ databases">
        <title>A degradative enzymes factory behind the ericoid mycorrhizal symbiosis.</title>
        <authorList>
            <consortium name="DOE Joint Genome Institute"/>
            <person name="Martino E."/>
            <person name="Morin E."/>
            <person name="Grelet G."/>
            <person name="Kuo A."/>
            <person name="Kohler A."/>
            <person name="Daghino S."/>
            <person name="Barry K."/>
            <person name="Choi C."/>
            <person name="Cichocki N."/>
            <person name="Clum A."/>
            <person name="Copeland A."/>
            <person name="Hainaut M."/>
            <person name="Haridas S."/>
            <person name="Labutti K."/>
            <person name="Lindquist E."/>
            <person name="Lipzen A."/>
            <person name="Khouja H.-R."/>
            <person name="Murat C."/>
            <person name="Ohm R."/>
            <person name="Olson A."/>
            <person name="Spatafora J."/>
            <person name="Veneault-Fourrey C."/>
            <person name="Henrissat B."/>
            <person name="Grigoriev I."/>
            <person name="Martin F."/>
            <person name="Perotto S."/>
        </authorList>
    </citation>
    <scope>NUCLEOTIDE SEQUENCE [LARGE SCALE GENOMIC DNA]</scope>
    <source>
        <strain evidence="2 3">E</strain>
    </source>
</reference>
<dbReference type="EMBL" id="KZ613912">
    <property type="protein sequence ID" value="PMD52082.1"/>
    <property type="molecule type" value="Genomic_DNA"/>
</dbReference>
<dbReference type="AlphaFoldDB" id="A0A2J6SMV0"/>